<gene>
    <name evidence="1" type="ORF">NPIL_409391</name>
</gene>
<dbReference type="AlphaFoldDB" id="A0A8X6MD00"/>
<sequence length="104" mass="12153">MDDNRTEQRAIVWILVAEGEHNTNIYRRKMVVYDKHCLGQTAAFKKEKCFRSEPTLIPYMSRLVQVSTVIDSVSILSYLSYCNRKGTCNHLSTNIYNTIKYVRN</sequence>
<organism evidence="1 2">
    <name type="scientific">Nephila pilipes</name>
    <name type="common">Giant wood spider</name>
    <name type="synonym">Nephila maculata</name>
    <dbReference type="NCBI Taxonomy" id="299642"/>
    <lineage>
        <taxon>Eukaryota</taxon>
        <taxon>Metazoa</taxon>
        <taxon>Ecdysozoa</taxon>
        <taxon>Arthropoda</taxon>
        <taxon>Chelicerata</taxon>
        <taxon>Arachnida</taxon>
        <taxon>Araneae</taxon>
        <taxon>Araneomorphae</taxon>
        <taxon>Entelegynae</taxon>
        <taxon>Araneoidea</taxon>
        <taxon>Nephilidae</taxon>
        <taxon>Nephila</taxon>
    </lineage>
</organism>
<keyword evidence="2" id="KW-1185">Reference proteome</keyword>
<reference evidence="1" key="1">
    <citation type="submission" date="2020-08" db="EMBL/GenBank/DDBJ databases">
        <title>Multicomponent nature underlies the extraordinary mechanical properties of spider dragline silk.</title>
        <authorList>
            <person name="Kono N."/>
            <person name="Nakamura H."/>
            <person name="Mori M."/>
            <person name="Yoshida Y."/>
            <person name="Ohtoshi R."/>
            <person name="Malay A.D."/>
            <person name="Moran D.A.P."/>
            <person name="Tomita M."/>
            <person name="Numata K."/>
            <person name="Arakawa K."/>
        </authorList>
    </citation>
    <scope>NUCLEOTIDE SEQUENCE</scope>
</reference>
<name>A0A8X6MD00_NEPPI</name>
<comment type="caution">
    <text evidence="1">The sequence shown here is derived from an EMBL/GenBank/DDBJ whole genome shotgun (WGS) entry which is preliminary data.</text>
</comment>
<evidence type="ECO:0000313" key="1">
    <source>
        <dbReference type="EMBL" id="GFS42103.1"/>
    </source>
</evidence>
<protein>
    <submittedName>
        <fullName evidence="1">Uncharacterized protein</fullName>
    </submittedName>
</protein>
<evidence type="ECO:0000313" key="2">
    <source>
        <dbReference type="Proteomes" id="UP000887013"/>
    </source>
</evidence>
<dbReference type="Proteomes" id="UP000887013">
    <property type="component" value="Unassembled WGS sequence"/>
</dbReference>
<proteinExistence type="predicted"/>
<dbReference type="EMBL" id="BMAW01089912">
    <property type="protein sequence ID" value="GFS42103.1"/>
    <property type="molecule type" value="Genomic_DNA"/>
</dbReference>
<dbReference type="OrthoDB" id="616263at2759"/>
<accession>A0A8X6MD00</accession>